<dbReference type="Gene3D" id="3.40.50.300">
    <property type="entry name" value="P-loop containing nucleotide triphosphate hydrolases"/>
    <property type="match status" value="1"/>
</dbReference>
<keyword evidence="1" id="KW-0547">Nucleotide-binding</keyword>
<dbReference type="SUPFAM" id="SSF47794">
    <property type="entry name" value="Rad51 N-terminal domain-like"/>
    <property type="match status" value="1"/>
</dbReference>
<dbReference type="InterPro" id="IPR003583">
    <property type="entry name" value="Hlx-hairpin-Hlx_DNA-bd_motif"/>
</dbReference>
<dbReference type="PANTHER" id="PTHR22942:SF30">
    <property type="entry name" value="MEIOTIC RECOMBINATION PROTEIN DMC1_LIM15 HOMOLOG"/>
    <property type="match status" value="1"/>
</dbReference>
<reference evidence="7" key="1">
    <citation type="journal article" date="2022" name="Nat. Microbiol.">
        <title>Unique mobile elements and scalable gene flow at the prokaryote-eukaryote boundary revealed by circularized Asgard archaea genomes.</title>
        <authorList>
            <person name="Wu F."/>
            <person name="Speth D.R."/>
            <person name="Philosof A."/>
            <person name="Cremiere A."/>
            <person name="Narayanan A."/>
            <person name="Barco R.A."/>
            <person name="Connon S.A."/>
            <person name="Amend J.P."/>
            <person name="Antoshechkin I.A."/>
            <person name="Orphan V.J."/>
        </authorList>
    </citation>
    <scope>NUCLEOTIDE SEQUENCE</scope>
    <source>
        <strain evidence="7">PM71</strain>
    </source>
</reference>
<accession>A0A9Y1FLJ4</accession>
<dbReference type="InterPro" id="IPR020587">
    <property type="entry name" value="RecA_monomer-monomer_interface"/>
</dbReference>
<dbReference type="GO" id="GO:0140664">
    <property type="term" value="F:ATP-dependent DNA damage sensor activity"/>
    <property type="evidence" value="ECO:0007669"/>
    <property type="project" value="InterPro"/>
</dbReference>
<dbReference type="InterPro" id="IPR003593">
    <property type="entry name" value="AAA+_ATPase"/>
</dbReference>
<dbReference type="GO" id="GO:0005524">
    <property type="term" value="F:ATP binding"/>
    <property type="evidence" value="ECO:0007669"/>
    <property type="project" value="UniProtKB-KW"/>
</dbReference>
<dbReference type="Proteomes" id="UP001201020">
    <property type="component" value="Chromosome"/>
</dbReference>
<dbReference type="PIRSF" id="PIRSF005856">
    <property type="entry name" value="Rad51"/>
    <property type="match status" value="1"/>
</dbReference>
<evidence type="ECO:0000256" key="4">
    <source>
        <dbReference type="PIRNR" id="PIRNR005856"/>
    </source>
</evidence>
<keyword evidence="3 4" id="KW-0238">DNA-binding</keyword>
<dbReference type="SMART" id="SM00382">
    <property type="entry name" value="AAA"/>
    <property type="match status" value="1"/>
</dbReference>
<dbReference type="InterPro" id="IPR013632">
    <property type="entry name" value="Rad51_C"/>
</dbReference>
<dbReference type="AlphaFoldDB" id="A0A9Y1FLJ4"/>
<organism evidence="7">
    <name type="scientific">Candidatus Heimdallarchaeum aukensis</name>
    <dbReference type="NCBI Taxonomy" id="2876573"/>
    <lineage>
        <taxon>Archaea</taxon>
        <taxon>Promethearchaeati</taxon>
        <taxon>Candidatus Heimdallarchaeota</taxon>
        <taxon>Candidatus Heimdallarchaeia (ex Rinke et al. 2021) (nom. nud.)</taxon>
        <taxon>Candidatus Heimdallarchaeales</taxon>
        <taxon>Candidatus Heimdallarchaeaceae</taxon>
        <taxon>Candidatus Heimdallarchaeum</taxon>
    </lineage>
</organism>
<feature type="domain" description="RecA family profile 1" evidence="5">
    <location>
        <begin position="98"/>
        <end position="272"/>
    </location>
</feature>
<dbReference type="SUPFAM" id="SSF52540">
    <property type="entry name" value="P-loop containing nucleoside triphosphate hydrolases"/>
    <property type="match status" value="1"/>
</dbReference>
<protein>
    <recommendedName>
        <fullName evidence="4">DNA repair and recombination protein RadA</fullName>
    </recommendedName>
</protein>
<evidence type="ECO:0000259" key="5">
    <source>
        <dbReference type="PROSITE" id="PS50162"/>
    </source>
</evidence>
<dbReference type="GO" id="GO:0006310">
    <property type="term" value="P:DNA recombination"/>
    <property type="evidence" value="ECO:0007669"/>
    <property type="project" value="UniProtKB-KW"/>
</dbReference>
<dbReference type="GO" id="GO:0006281">
    <property type="term" value="P:DNA repair"/>
    <property type="evidence" value="ECO:0007669"/>
    <property type="project" value="InterPro"/>
</dbReference>
<keyword evidence="2" id="KW-0067">ATP-binding</keyword>
<evidence type="ECO:0000313" key="7">
    <source>
        <dbReference type="EMBL" id="UJG41066.1"/>
    </source>
</evidence>
<evidence type="ECO:0000256" key="1">
    <source>
        <dbReference type="ARBA" id="ARBA00022741"/>
    </source>
</evidence>
<sequence>MTTVEEKAKIETSTNQLMEFLEEVSGLSAAQKKRVYKTLVDFGITHPLAFKNRTVKELTRIDGISENVAEKIVEHANPSKKGELLFKSLAEVKKEEDSTIMISTGSKRLDELLGGGISLGTLVEFYGSPQSGKTQLCYTIAANTLLEIGGVLWLDTEGSFRPSRLEQILFYLEEKKKEKIDEKQKEKINSQFNVATVRTLAQLELALQQVEKVITAYDVKLLVVDSLMDIFRAEYGGLGELAERQKHLNVVVHKMMKLADAYNIAVVYTNQVMANPDPFATALDKVQPVGGFVLGHASDIRIWLRRATSATKKKYDAPNARRAMITDCGWLPMEETIFSIGAFGICDVEEESEMKEEANIEEK</sequence>
<evidence type="ECO:0000256" key="3">
    <source>
        <dbReference type="ARBA" id="ARBA00023125"/>
    </source>
</evidence>
<evidence type="ECO:0000259" key="6">
    <source>
        <dbReference type="PROSITE" id="PS50163"/>
    </source>
</evidence>
<comment type="similarity">
    <text evidence="4">Belongs to the eukaryotic RecA-like protein family.</text>
</comment>
<dbReference type="EMBL" id="CP084166">
    <property type="protein sequence ID" value="UJG41066.1"/>
    <property type="molecule type" value="Genomic_DNA"/>
</dbReference>
<dbReference type="PROSITE" id="PS50162">
    <property type="entry name" value="RECA_2"/>
    <property type="match status" value="1"/>
</dbReference>
<dbReference type="Pfam" id="PF08423">
    <property type="entry name" value="Rad51"/>
    <property type="match status" value="1"/>
</dbReference>
<dbReference type="GO" id="GO:0003677">
    <property type="term" value="F:DNA binding"/>
    <property type="evidence" value="ECO:0007669"/>
    <property type="project" value="UniProtKB-KW"/>
</dbReference>
<dbReference type="InterPro" id="IPR010995">
    <property type="entry name" value="DNA_repair_Rad51/TF_NusA_a-hlx"/>
</dbReference>
<dbReference type="SMART" id="SM00278">
    <property type="entry name" value="HhH1"/>
    <property type="match status" value="2"/>
</dbReference>
<dbReference type="Gene3D" id="1.10.150.20">
    <property type="entry name" value="5' to 3' exonuclease, C-terminal subdomain"/>
    <property type="match status" value="1"/>
</dbReference>
<comment type="function">
    <text evidence="4">Involved in DNA repair and in homologous recombination. Binds and assemble on single-stranded DNA to form a nucleoprotein filament. Hydrolyzes ATP in a ssDNA-dependent manner and promotes DNA strand exchange between homologous DNA molecules.</text>
</comment>
<keyword evidence="4" id="KW-0233">DNA recombination</keyword>
<keyword evidence="4" id="KW-0227">DNA damage</keyword>
<gene>
    <name evidence="7" type="ORF">K9W45_01070</name>
</gene>
<dbReference type="PANTHER" id="PTHR22942">
    <property type="entry name" value="RECA/RAD51/RADA DNA STRAND-PAIRING FAMILY MEMBER"/>
    <property type="match status" value="1"/>
</dbReference>
<name>A0A9Y1FLJ4_9ARCH</name>
<evidence type="ECO:0000256" key="2">
    <source>
        <dbReference type="ARBA" id="ARBA00022840"/>
    </source>
</evidence>
<dbReference type="InterPro" id="IPR020588">
    <property type="entry name" value="RecA_ATP-bd"/>
</dbReference>
<dbReference type="InterPro" id="IPR016467">
    <property type="entry name" value="DNA_recomb/repair_RecA-like"/>
</dbReference>
<dbReference type="PROSITE" id="PS50163">
    <property type="entry name" value="RECA_3"/>
    <property type="match status" value="1"/>
</dbReference>
<feature type="domain" description="RecA family profile 2" evidence="6">
    <location>
        <begin position="279"/>
        <end position="350"/>
    </location>
</feature>
<dbReference type="InterPro" id="IPR027417">
    <property type="entry name" value="P-loop_NTPase"/>
</dbReference>
<proteinExistence type="inferred from homology"/>